<evidence type="ECO:0008006" key="3">
    <source>
        <dbReference type="Google" id="ProtNLM"/>
    </source>
</evidence>
<protein>
    <recommendedName>
        <fullName evidence="3">Glutathione S-transferase</fullName>
    </recommendedName>
</protein>
<dbReference type="InterPro" id="IPR036249">
    <property type="entry name" value="Thioredoxin-like_sf"/>
</dbReference>
<evidence type="ECO:0000313" key="2">
    <source>
        <dbReference type="Proteomes" id="UP000823749"/>
    </source>
</evidence>
<gene>
    <name evidence="1" type="ORF">RHGRI_005825</name>
</gene>
<dbReference type="PANTHER" id="PTHR44750:SF1">
    <property type="entry name" value="GLUTATHIONE S-TRANSFERASE T1-RELATED"/>
    <property type="match status" value="1"/>
</dbReference>
<proteinExistence type="predicted"/>
<dbReference type="PANTHER" id="PTHR44750">
    <property type="entry name" value="GLUTATHIONE S-TRANSFERASE T1-RELATED"/>
    <property type="match status" value="1"/>
</dbReference>
<name>A0AAV6LEV8_9ERIC</name>
<sequence>MGLKIYGVYGHRMCQPARAVYVFCKMNGIDFEEITVNFFTRETSSPEFQVMQFLGIWLVRFPAFQIIVTLVQAIALAPKFGRQPNVQAAAEAEKHLCESLEKIETVWLKESRPFLLGNSQPSIADLILVCEIIQLEINGLYPMLRESAILGEEPVDKT</sequence>
<dbReference type="SUPFAM" id="SSF47616">
    <property type="entry name" value="GST C-terminal domain-like"/>
    <property type="match status" value="1"/>
</dbReference>
<dbReference type="InterPro" id="IPR043377">
    <property type="entry name" value="GSTT1/2/3"/>
</dbReference>
<dbReference type="Gene3D" id="3.40.30.10">
    <property type="entry name" value="Glutaredoxin"/>
    <property type="match status" value="1"/>
</dbReference>
<reference evidence="1" key="1">
    <citation type="submission" date="2020-08" db="EMBL/GenBank/DDBJ databases">
        <title>Plant Genome Project.</title>
        <authorList>
            <person name="Zhang R.-G."/>
        </authorList>
    </citation>
    <scope>NUCLEOTIDE SEQUENCE</scope>
    <source>
        <strain evidence="1">WSP0</strain>
        <tissue evidence="1">Leaf</tissue>
    </source>
</reference>
<dbReference type="Proteomes" id="UP000823749">
    <property type="component" value="Chromosome 2"/>
</dbReference>
<comment type="caution">
    <text evidence="1">The sequence shown here is derived from an EMBL/GenBank/DDBJ whole genome shotgun (WGS) entry which is preliminary data.</text>
</comment>
<keyword evidence="2" id="KW-1185">Reference proteome</keyword>
<dbReference type="EMBL" id="JACTNZ010000002">
    <property type="protein sequence ID" value="KAG5563194.1"/>
    <property type="molecule type" value="Genomic_DNA"/>
</dbReference>
<evidence type="ECO:0000313" key="1">
    <source>
        <dbReference type="EMBL" id="KAG5563194.1"/>
    </source>
</evidence>
<organism evidence="1 2">
    <name type="scientific">Rhododendron griersonianum</name>
    <dbReference type="NCBI Taxonomy" id="479676"/>
    <lineage>
        <taxon>Eukaryota</taxon>
        <taxon>Viridiplantae</taxon>
        <taxon>Streptophyta</taxon>
        <taxon>Embryophyta</taxon>
        <taxon>Tracheophyta</taxon>
        <taxon>Spermatophyta</taxon>
        <taxon>Magnoliopsida</taxon>
        <taxon>eudicotyledons</taxon>
        <taxon>Gunneridae</taxon>
        <taxon>Pentapetalae</taxon>
        <taxon>asterids</taxon>
        <taxon>Ericales</taxon>
        <taxon>Ericaceae</taxon>
        <taxon>Ericoideae</taxon>
        <taxon>Rhodoreae</taxon>
        <taxon>Rhododendron</taxon>
    </lineage>
</organism>
<dbReference type="SUPFAM" id="SSF52833">
    <property type="entry name" value="Thioredoxin-like"/>
    <property type="match status" value="1"/>
</dbReference>
<dbReference type="AlphaFoldDB" id="A0AAV6LEV8"/>
<dbReference type="InterPro" id="IPR036282">
    <property type="entry name" value="Glutathione-S-Trfase_C_sf"/>
</dbReference>
<dbReference type="Gene3D" id="1.20.1050.10">
    <property type="match status" value="1"/>
</dbReference>
<accession>A0AAV6LEV8</accession>